<dbReference type="SUPFAM" id="SSF81383">
    <property type="entry name" value="F-box domain"/>
    <property type="match status" value="1"/>
</dbReference>
<dbReference type="Proteomes" id="UP000646827">
    <property type="component" value="Unassembled WGS sequence"/>
</dbReference>
<comment type="caution">
    <text evidence="3">The sequence shown here is derived from an EMBL/GenBank/DDBJ whole genome shotgun (WGS) entry which is preliminary data.</text>
</comment>
<dbReference type="Gene3D" id="3.80.10.10">
    <property type="entry name" value="Ribonuclease Inhibitor"/>
    <property type="match status" value="1"/>
</dbReference>
<dbReference type="SUPFAM" id="SSF52047">
    <property type="entry name" value="RNI-like"/>
    <property type="match status" value="1"/>
</dbReference>
<dbReference type="AlphaFoldDB" id="A0A8H7VK19"/>
<feature type="compositionally biased region" description="Polar residues" evidence="1">
    <location>
        <begin position="325"/>
        <end position="342"/>
    </location>
</feature>
<proteinExistence type="predicted"/>
<reference evidence="3 4" key="1">
    <citation type="submission" date="2020-12" db="EMBL/GenBank/DDBJ databases">
        <title>Metabolic potential, ecology and presence of endohyphal bacteria is reflected in genomic diversity of Mucoromycotina.</title>
        <authorList>
            <person name="Muszewska A."/>
            <person name="Okrasinska A."/>
            <person name="Steczkiewicz K."/>
            <person name="Drgas O."/>
            <person name="Orlowska M."/>
            <person name="Perlinska-Lenart U."/>
            <person name="Aleksandrzak-Piekarczyk T."/>
            <person name="Szatraj K."/>
            <person name="Zielenkiewicz U."/>
            <person name="Pilsyk S."/>
            <person name="Malc E."/>
            <person name="Mieczkowski P."/>
            <person name="Kruszewska J.S."/>
            <person name="Biernat P."/>
            <person name="Pawlowska J."/>
        </authorList>
    </citation>
    <scope>NUCLEOTIDE SEQUENCE [LARGE SCALE GENOMIC DNA]</scope>
    <source>
        <strain evidence="3 4">CBS 142.35</strain>
    </source>
</reference>
<dbReference type="OrthoDB" id="2264027at2759"/>
<evidence type="ECO:0000313" key="3">
    <source>
        <dbReference type="EMBL" id="KAG2219383.1"/>
    </source>
</evidence>
<feature type="domain" description="F-box" evidence="2">
    <location>
        <begin position="1"/>
        <end position="46"/>
    </location>
</feature>
<gene>
    <name evidence="3" type="ORF">INT45_006091</name>
</gene>
<feature type="compositionally biased region" description="Low complexity" evidence="1">
    <location>
        <begin position="343"/>
        <end position="358"/>
    </location>
</feature>
<protein>
    <recommendedName>
        <fullName evidence="2">F-box domain-containing protein</fullName>
    </recommendedName>
</protein>
<feature type="region of interest" description="Disordered" evidence="1">
    <location>
        <begin position="304"/>
        <end position="377"/>
    </location>
</feature>
<name>A0A8H7VK19_9FUNG</name>
<dbReference type="Pfam" id="PF12937">
    <property type="entry name" value="F-box-like"/>
    <property type="match status" value="1"/>
</dbReference>
<dbReference type="InterPro" id="IPR032675">
    <property type="entry name" value="LRR_dom_sf"/>
</dbReference>
<dbReference type="InterPro" id="IPR036047">
    <property type="entry name" value="F-box-like_dom_sf"/>
</dbReference>
<dbReference type="PROSITE" id="PS50181">
    <property type="entry name" value="FBOX"/>
    <property type="match status" value="1"/>
</dbReference>
<dbReference type="InterPro" id="IPR001810">
    <property type="entry name" value="F-box_dom"/>
</dbReference>
<evidence type="ECO:0000256" key="1">
    <source>
        <dbReference type="SAM" id="MobiDB-lite"/>
    </source>
</evidence>
<evidence type="ECO:0000313" key="4">
    <source>
        <dbReference type="Proteomes" id="UP000646827"/>
    </source>
</evidence>
<evidence type="ECO:0000259" key="2">
    <source>
        <dbReference type="PROSITE" id="PS50181"/>
    </source>
</evidence>
<feature type="compositionally biased region" description="Low complexity" evidence="1">
    <location>
        <begin position="304"/>
        <end position="324"/>
    </location>
</feature>
<organism evidence="3 4">
    <name type="scientific">Circinella minor</name>
    <dbReference type="NCBI Taxonomy" id="1195481"/>
    <lineage>
        <taxon>Eukaryota</taxon>
        <taxon>Fungi</taxon>
        <taxon>Fungi incertae sedis</taxon>
        <taxon>Mucoromycota</taxon>
        <taxon>Mucoromycotina</taxon>
        <taxon>Mucoromycetes</taxon>
        <taxon>Mucorales</taxon>
        <taxon>Lichtheimiaceae</taxon>
        <taxon>Circinella</taxon>
    </lineage>
</organism>
<keyword evidence="4" id="KW-1185">Reference proteome</keyword>
<dbReference type="EMBL" id="JAEPRB010000182">
    <property type="protein sequence ID" value="KAG2219383.1"/>
    <property type="molecule type" value="Genomic_DNA"/>
</dbReference>
<sequence>MSFLLQLPQELLQLVFVMLPRQSLARFSQTCHLAYDLTSPTLYSHLQIGFRTHVRQLEEGIQRNNKLKEIMQTHTRNLTLKNHASNNLWLARDFADLLTATYNVRVLTLSNFDSLSVDYLSRLAAVLPNIECLELHYCNLTHESLFNQHEQQNPASTTFLSRRSSSSTSLLSLSNTSSSTTALFSNTRRLNFCWTDFSEAAVSSLFKRLPYLECVDLGANRNRVIGANTTAIKSLTEHCACIKELTISLQQVSESVLCDTIAYYGPQLYKLSIRCDGRETLKSVAEHATHVKNLTIRAGTTTTTVTNNTNTTQQQQQQQGQSSTLSISNNGNYHNRVDGSSPTLQPTTTTINDNTMATSDRSAVRNNQSSAQQRQRRQPWIMMNGIGEEQDEEEEEDYGSIVGILQRCRELVHLEMVSWMVQDVPIVVWRGVDAVALRRRRPLMIRKKVLPNKTLALDLEELQEIRKQFVNSHLLTDHNNIP</sequence>
<accession>A0A8H7VK19</accession>